<protein>
    <recommendedName>
        <fullName evidence="3 4">Ig-like domain-containing protein</fullName>
    </recommendedName>
</protein>
<dbReference type="EMBL" id="QRCT01000051">
    <property type="protein sequence ID" value="RDU21860.1"/>
    <property type="molecule type" value="Genomic_DNA"/>
</dbReference>
<feature type="region of interest" description="Disordered" evidence="1">
    <location>
        <begin position="933"/>
        <end position="956"/>
    </location>
</feature>
<dbReference type="InterPro" id="IPR022038">
    <property type="entry name" value="Ig-like_bact"/>
</dbReference>
<evidence type="ECO:0000256" key="2">
    <source>
        <dbReference type="SAM" id="Phobius"/>
    </source>
</evidence>
<dbReference type="OrthoDB" id="3193440at2"/>
<accession>A0A371AR00</accession>
<evidence type="ECO:0000313" key="5">
    <source>
        <dbReference type="EMBL" id="RDU21860.1"/>
    </source>
</evidence>
<organism evidence="5 6">
    <name type="scientific">Anaerosacchariphilus polymeriproducens</name>
    <dbReference type="NCBI Taxonomy" id="1812858"/>
    <lineage>
        <taxon>Bacteria</taxon>
        <taxon>Bacillati</taxon>
        <taxon>Bacillota</taxon>
        <taxon>Clostridia</taxon>
        <taxon>Lachnospirales</taxon>
        <taxon>Lachnospiraceae</taxon>
        <taxon>Anaerosacchariphilus</taxon>
    </lineage>
</organism>
<comment type="caution">
    <text evidence="5">The sequence shown here is derived from an EMBL/GenBank/DDBJ whole genome shotgun (WGS) entry which is preliminary data.</text>
</comment>
<proteinExistence type="predicted"/>
<dbReference type="Proteomes" id="UP000255036">
    <property type="component" value="Unassembled WGS sequence"/>
</dbReference>
<feature type="domain" description="Ig-like" evidence="3">
    <location>
        <begin position="542"/>
        <end position="626"/>
    </location>
</feature>
<dbReference type="Pfam" id="PF13750">
    <property type="entry name" value="Big_3_3"/>
    <property type="match status" value="1"/>
</dbReference>
<evidence type="ECO:0000259" key="4">
    <source>
        <dbReference type="Pfam" id="PF13750"/>
    </source>
</evidence>
<dbReference type="Pfam" id="PF12245">
    <property type="entry name" value="Big_3_2"/>
    <property type="match status" value="1"/>
</dbReference>
<keyword evidence="6" id="KW-1185">Reference proteome</keyword>
<dbReference type="InterPro" id="IPR013783">
    <property type="entry name" value="Ig-like_fold"/>
</dbReference>
<sequence length="1494" mass="165566">MRKLYKRLLSLAVAIVVLFHSVPIYSLEVFADQTEDEEQTKDEDQGEIRIEELTKTPDTVWSNQDVTITGKIKGGKSSQDTPYRYKYTNNKDMYRFFYEHDTYEESGHVIAENAEDQTIHIPIYSSTEATYYIWAYDGKKNKSDLKVIDVKVDKEAPTVESIHSDADADPTGKDVTISGKASDAHSGSGLKEIRYGVNLERYELDTFETKADEVYTAFLDKDGRYSFLLDNTTYGDLYVWAYDQAGNKTVTPQMIRVNVDKTPPIINKITDTAGGSWTNGGSEQTTGWGKDKVTVTIDADLDPNIDSNRNHIVTKIHYGTSENLKETQVIKKPVNGQFTFEVPAGEEGVDETYYIWAENDIGCITKAPIPYKFQIDTHSPEIVSYEFSPIHDNLASKFIRWLTGGIFCKEGVKVTVTATDEDQEDDDVVSSGMESITLYGDDKGQSGVSVIGEATGESLVKQKNGTVKASFDIAGKEGEVYRKVLSAKVKDVAGNESAVTKPSDIDEEKGDEIVVEKTSPTIQIEKKKTGAYKEVGTGDIYYHGEASFNLSISDVDSGLQSVEVMVNGKNIKKDSNQQPILTEKESKDNKTVLDHVAYTVSTGSIPAEDGGYRIQVRATDNAGNTGMETCEAKQDITPPEITKISFAPHGTDIKHPGIIRTVDYGYFFQKDTTVILEAKDNETGSGVDKISYYTVDYSFNKNGVPSAWKEADVIGNKIRFEIKAGFKGKIFAYAKDKVGEKSKTVSPNAVIIESLEQHQKDAKLTMTIPEKVSGKDQAGNDLYRGDVTVDCAFGDSLSGLAKVTYQVEEVDTGNVTQEETIVIGEEGTIRQGSAQIVEKDENLVTELAKSIKVANNRNNIKVRAVLTDRAGYETREERTFSIDKTAPVLAVTYDNNSYDKEFESETQYYKEGRTATLTVTERNFNEADAKVTVTNSEGSAPSISGWTKHENRQDPDQTTYTATIPYQQEGDYTFAMSFEDLAGNQAADIPQQKFTVDTTAPVIEVTYDNNQAQRETFYKEGRTATVTIREHNFETSRIKTVLKAKDQGAAPGISSFTSNGDVHTASIRFEDDQVYTFDMDYTDKAGNQAADLKEITFCVDKTKPALTVTGIKNHSANSGRDAEKKETNVGFVLEASDENFAGLTPHLNLVTLEGIQNCDDLLGSAQAVENGQRYAVSNLKKDGIYLLTATVTDQAGNENKAAKVTEADGRVQEAEQIVFSVNRNGSVYTLDEATQKINGSYLTKEQDIMIQETNVNSLKERTLTLFQDNQTKSLKEGEDYQIQKTEGNGQWNQYTYKIFKKNFVNDGYYSLALYSVDAADNQSENNMDTKDMELRFAVDKTAPKVIVTNLSDREAYQEEKKDVTMVIDDNMKLQEVKVYHTTYNGTANESAYGEAAETWDNEKIQQMVAGKEDFTFPIDGNTTQKHKVKIVAVDAAGTEKEVEVKDFYVTKSWIIGVKTQGKKALPIAGGVLLLGGIGAGVVFVLRKRKVVKVK</sequence>
<keyword evidence="2" id="KW-0472">Membrane</keyword>
<gene>
    <name evidence="5" type="ORF">DWV06_17925</name>
</gene>
<feature type="compositionally biased region" description="Polar residues" evidence="1">
    <location>
        <begin position="933"/>
        <end position="945"/>
    </location>
</feature>
<evidence type="ECO:0000259" key="3">
    <source>
        <dbReference type="Pfam" id="PF12245"/>
    </source>
</evidence>
<dbReference type="RefSeq" id="WP_115483592.1">
    <property type="nucleotide sequence ID" value="NZ_QRCT01000051.1"/>
</dbReference>
<reference evidence="5 6" key="1">
    <citation type="submission" date="2018-07" db="EMBL/GenBank/DDBJ databases">
        <title>Anaerosacharophilus polymeroproducens gen. nov. sp. nov., an anaerobic bacterium isolated from salt field.</title>
        <authorList>
            <person name="Kim W."/>
            <person name="Yang S.-H."/>
            <person name="Oh J."/>
            <person name="Lee J.-H."/>
            <person name="Kwon K.K."/>
        </authorList>
    </citation>
    <scope>NUCLEOTIDE SEQUENCE [LARGE SCALE GENOMIC DNA]</scope>
    <source>
        <strain evidence="5 6">MCWD5</strain>
    </source>
</reference>
<keyword evidence="2" id="KW-1133">Transmembrane helix</keyword>
<dbReference type="Gene3D" id="2.60.40.10">
    <property type="entry name" value="Immunoglobulins"/>
    <property type="match status" value="2"/>
</dbReference>
<feature type="domain" description="Ig-like" evidence="4">
    <location>
        <begin position="960"/>
        <end position="1020"/>
    </location>
</feature>
<name>A0A371AR00_9FIRM</name>
<feature type="transmembrane region" description="Helical" evidence="2">
    <location>
        <begin position="1464"/>
        <end position="1485"/>
    </location>
</feature>
<keyword evidence="2" id="KW-0812">Transmembrane</keyword>
<evidence type="ECO:0000256" key="1">
    <source>
        <dbReference type="SAM" id="MobiDB-lite"/>
    </source>
</evidence>
<evidence type="ECO:0000313" key="6">
    <source>
        <dbReference type="Proteomes" id="UP000255036"/>
    </source>
</evidence>